<gene>
    <name evidence="2" type="ORF">K5H97_18800</name>
</gene>
<protein>
    <submittedName>
        <fullName evidence="2">Uncharacterized protein</fullName>
    </submittedName>
</protein>
<sequence length="109" mass="11629">MTGVTNAEVAKALGRPLTKYEELLVELASPAADIAEVVEDLLLRGFLAVLEDLLGRPLSPTEKAYARQAFYDRIPVAEVARAIENRAPAVAPKAPASKASSFTPNPGDR</sequence>
<reference evidence="2 3" key="1">
    <citation type="submission" date="2021-08" db="EMBL/GenBank/DDBJ databases">
        <title>Bactericidal Effect of Pseudomonas oryziphila sp. nov., a novel Pseudomonas Species Against Xanthomonas oryzae Reduces Disease Severity of Bacterial Leaf Streak of Rice.</title>
        <authorList>
            <person name="Yang R."/>
            <person name="Li S."/>
            <person name="Li Y."/>
            <person name="Yan Y."/>
            <person name="Fang Y."/>
            <person name="Zou L."/>
            <person name="Chen G."/>
        </authorList>
    </citation>
    <scope>NUCLEOTIDE SEQUENCE [LARGE SCALE GENOMIC DNA]</scope>
    <source>
        <strain evidence="2 3">DSM 17497</strain>
    </source>
</reference>
<evidence type="ECO:0000256" key="1">
    <source>
        <dbReference type="SAM" id="MobiDB-lite"/>
    </source>
</evidence>
<name>A0ABX9AWE3_9PSED</name>
<evidence type="ECO:0000313" key="3">
    <source>
        <dbReference type="Proteomes" id="UP000825591"/>
    </source>
</evidence>
<dbReference type="RefSeq" id="WP_081791645.1">
    <property type="nucleotide sequence ID" value="NZ_CP081966.1"/>
</dbReference>
<proteinExistence type="predicted"/>
<feature type="compositionally biased region" description="Low complexity" evidence="1">
    <location>
        <begin position="88"/>
        <end position="101"/>
    </location>
</feature>
<organism evidence="2 3">
    <name type="scientific">Pseudomonas mosselii</name>
    <dbReference type="NCBI Taxonomy" id="78327"/>
    <lineage>
        <taxon>Bacteria</taxon>
        <taxon>Pseudomonadati</taxon>
        <taxon>Pseudomonadota</taxon>
        <taxon>Gammaproteobacteria</taxon>
        <taxon>Pseudomonadales</taxon>
        <taxon>Pseudomonadaceae</taxon>
        <taxon>Pseudomonas</taxon>
    </lineage>
</organism>
<accession>A0ABX9AWE3</accession>
<keyword evidence="3" id="KW-1185">Reference proteome</keyword>
<dbReference type="EMBL" id="CP081966">
    <property type="protein sequence ID" value="QZP24872.1"/>
    <property type="molecule type" value="Genomic_DNA"/>
</dbReference>
<evidence type="ECO:0000313" key="2">
    <source>
        <dbReference type="EMBL" id="QZP24872.1"/>
    </source>
</evidence>
<dbReference type="Proteomes" id="UP000825591">
    <property type="component" value="Chromosome"/>
</dbReference>
<feature type="region of interest" description="Disordered" evidence="1">
    <location>
        <begin position="88"/>
        <end position="109"/>
    </location>
</feature>